<dbReference type="Pfam" id="PF12787">
    <property type="entry name" value="EcsC"/>
    <property type="match status" value="1"/>
</dbReference>
<dbReference type="InterPro" id="IPR024787">
    <property type="entry name" value="EcsC"/>
</dbReference>
<sequence length="281" mass="32863">MKWTEQDERFWNELLKWEQTLKEFKEGSIDHTSYSRWIQQSFALLPQEVQDRFLATCNSTIFYMHSFLQSSSFQLEAREQIIQSGRIFDHTITNLTDMKHLSLDQLHYLCDQHASKHRLYAFIQGGITGTGKPLAILSDSLVLAVIQMRVIQLIAMTYGYDVQKPSEMMASLKLFRLSTLPKRFLYDGWQELLADTERETQIYFYEGNEAFIQPIYVEEILKQLGKLCLILSIKQKKSTSLPLISMTIGSMINFRMTKRVTDLAAKYYQFRYLLDKKGGES</sequence>
<accession>A0ABT9WN29</accession>
<gene>
    <name evidence="1" type="ORF">J2S08_000389</name>
</gene>
<dbReference type="PANTHER" id="PTHR41260:SF1">
    <property type="entry name" value="PROTEIN ECSC"/>
    <property type="match status" value="1"/>
</dbReference>
<organism evidence="1 2">
    <name type="scientific">Bacillus chungangensis</name>
    <dbReference type="NCBI Taxonomy" id="587633"/>
    <lineage>
        <taxon>Bacteria</taxon>
        <taxon>Bacillati</taxon>
        <taxon>Bacillota</taxon>
        <taxon>Bacilli</taxon>
        <taxon>Bacillales</taxon>
        <taxon>Bacillaceae</taxon>
        <taxon>Bacillus</taxon>
    </lineage>
</organism>
<reference evidence="1 2" key="1">
    <citation type="submission" date="2023-07" db="EMBL/GenBank/DDBJ databases">
        <title>Genomic Encyclopedia of Type Strains, Phase IV (KMG-IV): sequencing the most valuable type-strain genomes for metagenomic binning, comparative biology and taxonomic classification.</title>
        <authorList>
            <person name="Goeker M."/>
        </authorList>
    </citation>
    <scope>NUCLEOTIDE SEQUENCE [LARGE SCALE GENOMIC DNA]</scope>
    <source>
        <strain evidence="1 2">DSM 23837</strain>
    </source>
</reference>
<name>A0ABT9WN29_9BACI</name>
<dbReference type="EMBL" id="JAUSTT010000001">
    <property type="protein sequence ID" value="MDQ0174558.1"/>
    <property type="molecule type" value="Genomic_DNA"/>
</dbReference>
<evidence type="ECO:0008006" key="3">
    <source>
        <dbReference type="Google" id="ProtNLM"/>
    </source>
</evidence>
<proteinExistence type="predicted"/>
<keyword evidence="2" id="KW-1185">Reference proteome</keyword>
<dbReference type="Proteomes" id="UP001223586">
    <property type="component" value="Unassembled WGS sequence"/>
</dbReference>
<dbReference type="RefSeq" id="WP_307226111.1">
    <property type="nucleotide sequence ID" value="NZ_JAUSTT010000001.1"/>
</dbReference>
<evidence type="ECO:0000313" key="2">
    <source>
        <dbReference type="Proteomes" id="UP001223586"/>
    </source>
</evidence>
<evidence type="ECO:0000313" key="1">
    <source>
        <dbReference type="EMBL" id="MDQ0174558.1"/>
    </source>
</evidence>
<protein>
    <recommendedName>
        <fullName evidence="3">ABC transporter substrate-binding protein</fullName>
    </recommendedName>
</protein>
<dbReference type="PANTHER" id="PTHR41260">
    <property type="entry name" value="PROTEIN ECSC"/>
    <property type="match status" value="1"/>
</dbReference>
<comment type="caution">
    <text evidence="1">The sequence shown here is derived from an EMBL/GenBank/DDBJ whole genome shotgun (WGS) entry which is preliminary data.</text>
</comment>